<dbReference type="OrthoDB" id="3292504at2"/>
<dbReference type="Proteomes" id="UP000306628">
    <property type="component" value="Unassembled WGS sequence"/>
</dbReference>
<evidence type="ECO:0000313" key="3">
    <source>
        <dbReference type="Proteomes" id="UP000306628"/>
    </source>
</evidence>
<feature type="domain" description="Putative exodeoxyribonuclease 8 PDDEXK-like" evidence="1">
    <location>
        <begin position="108"/>
        <end position="269"/>
    </location>
</feature>
<dbReference type="EMBL" id="VCKX01000002">
    <property type="protein sequence ID" value="TMR39628.1"/>
    <property type="molecule type" value="Genomic_DNA"/>
</dbReference>
<comment type="caution">
    <text evidence="2">The sequence shown here is derived from an EMBL/GenBank/DDBJ whole genome shotgun (WGS) entry which is preliminary data.</text>
</comment>
<organism evidence="2 3">
    <name type="scientific">Nonomuraea zeae</name>
    <dbReference type="NCBI Taxonomy" id="1642303"/>
    <lineage>
        <taxon>Bacteria</taxon>
        <taxon>Bacillati</taxon>
        <taxon>Actinomycetota</taxon>
        <taxon>Actinomycetes</taxon>
        <taxon>Streptosporangiales</taxon>
        <taxon>Streptosporangiaceae</taxon>
        <taxon>Nonomuraea</taxon>
    </lineage>
</organism>
<dbReference type="RefSeq" id="WP_138687654.1">
    <property type="nucleotide sequence ID" value="NZ_JBHSAZ010000112.1"/>
</dbReference>
<evidence type="ECO:0000259" key="1">
    <source>
        <dbReference type="Pfam" id="PF12684"/>
    </source>
</evidence>
<name>A0A5S4H2Z6_9ACTN</name>
<dbReference type="Gene3D" id="3.90.320.10">
    <property type="match status" value="1"/>
</dbReference>
<dbReference type="Pfam" id="PF12684">
    <property type="entry name" value="DUF3799"/>
    <property type="match status" value="1"/>
</dbReference>
<protein>
    <recommendedName>
        <fullName evidence="1">Putative exodeoxyribonuclease 8 PDDEXK-like domain-containing protein</fullName>
    </recommendedName>
</protein>
<dbReference type="InterPro" id="IPR011604">
    <property type="entry name" value="PDDEXK-like_dom_sf"/>
</dbReference>
<dbReference type="AlphaFoldDB" id="A0A5S4H2Z6"/>
<proteinExistence type="predicted"/>
<accession>A0A5S4H2Z6</accession>
<dbReference type="InterPro" id="IPR024432">
    <property type="entry name" value="Put_RecE_PDDEXK-like_dom"/>
</dbReference>
<sequence length="286" mass="32106">MTIASLDRLGAGVHDIDERAYHADPVTGGSLSSTGARTLVQPAGPARFRWEQDHPAPPKREWELGHAAHKLVLGVGPEFQIIDAPDYRTRKAQQARNAAYDAGLVPLLTREHDQVQAMADAIRQHPVASALFNPARGAAEQTLIWQDPETGVWRRARPDWLPHLYNGRLILGDYKTTTNAAREAIRKTIANFRYHQQQAWYVDGVRDLGLAQDVAFIFIFQEKHAPFLIHIVQLDNAAEDSGREENRRALRLYAHCAATGVWPGYNPEITLIDLPPWATTYPEECM</sequence>
<keyword evidence="3" id="KW-1185">Reference proteome</keyword>
<reference evidence="2 3" key="1">
    <citation type="submission" date="2019-05" db="EMBL/GenBank/DDBJ databases">
        <title>Draft genome sequence of Nonomuraea zeae DSM 100528.</title>
        <authorList>
            <person name="Saricaoglu S."/>
            <person name="Isik K."/>
        </authorList>
    </citation>
    <scope>NUCLEOTIDE SEQUENCE [LARGE SCALE GENOMIC DNA]</scope>
    <source>
        <strain evidence="2 3">DSM 100528</strain>
    </source>
</reference>
<gene>
    <name evidence="2" type="ORF">ETD85_01040</name>
</gene>
<evidence type="ECO:0000313" key="2">
    <source>
        <dbReference type="EMBL" id="TMR39628.1"/>
    </source>
</evidence>